<protein>
    <recommendedName>
        <fullName evidence="1">non-specific serine/threonine protein kinase</fullName>
        <ecNumber evidence="1">2.7.11.1</ecNumber>
    </recommendedName>
</protein>
<dbReference type="EMBL" id="JABELV010000057">
    <property type="protein sequence ID" value="KAG7548896.1"/>
    <property type="molecule type" value="Genomic_DNA"/>
</dbReference>
<evidence type="ECO:0000256" key="3">
    <source>
        <dbReference type="ARBA" id="ARBA00022679"/>
    </source>
</evidence>
<comment type="catalytic activity">
    <reaction evidence="8">
        <text>L-seryl-[protein] + ATP = O-phospho-L-seryl-[protein] + ADP + H(+)</text>
        <dbReference type="Rhea" id="RHEA:17989"/>
        <dbReference type="Rhea" id="RHEA-COMP:9863"/>
        <dbReference type="Rhea" id="RHEA-COMP:11604"/>
        <dbReference type="ChEBI" id="CHEBI:15378"/>
        <dbReference type="ChEBI" id="CHEBI:29999"/>
        <dbReference type="ChEBI" id="CHEBI:30616"/>
        <dbReference type="ChEBI" id="CHEBI:83421"/>
        <dbReference type="ChEBI" id="CHEBI:456216"/>
        <dbReference type="EC" id="2.7.11.1"/>
    </reaction>
</comment>
<feature type="binding site" evidence="9">
    <location>
        <position position="308"/>
    </location>
    <ligand>
        <name>ATP</name>
        <dbReference type="ChEBI" id="CHEBI:30616"/>
    </ligand>
</feature>
<keyword evidence="6 9" id="KW-0067">ATP-binding</keyword>
<dbReference type="InterPro" id="IPR017441">
    <property type="entry name" value="Protein_kinase_ATP_BS"/>
</dbReference>
<feature type="region of interest" description="Disordered" evidence="10">
    <location>
        <begin position="30"/>
        <end position="265"/>
    </location>
</feature>
<name>A0A8K0JLS1_9TREE</name>
<dbReference type="SMART" id="SM00220">
    <property type="entry name" value="S_TKc"/>
    <property type="match status" value="1"/>
</dbReference>
<evidence type="ECO:0000256" key="6">
    <source>
        <dbReference type="ARBA" id="ARBA00022840"/>
    </source>
</evidence>
<dbReference type="Proteomes" id="UP000812966">
    <property type="component" value="Unassembled WGS sequence"/>
</dbReference>
<evidence type="ECO:0000256" key="7">
    <source>
        <dbReference type="ARBA" id="ARBA00047899"/>
    </source>
</evidence>
<comment type="catalytic activity">
    <reaction evidence="7">
        <text>L-threonyl-[protein] + ATP = O-phospho-L-threonyl-[protein] + ADP + H(+)</text>
        <dbReference type="Rhea" id="RHEA:46608"/>
        <dbReference type="Rhea" id="RHEA-COMP:11060"/>
        <dbReference type="Rhea" id="RHEA-COMP:11605"/>
        <dbReference type="ChEBI" id="CHEBI:15378"/>
        <dbReference type="ChEBI" id="CHEBI:30013"/>
        <dbReference type="ChEBI" id="CHEBI:30616"/>
        <dbReference type="ChEBI" id="CHEBI:61977"/>
        <dbReference type="ChEBI" id="CHEBI:456216"/>
        <dbReference type="EC" id="2.7.11.1"/>
    </reaction>
</comment>
<feature type="compositionally biased region" description="Basic and acidic residues" evidence="10">
    <location>
        <begin position="91"/>
        <end position="112"/>
    </location>
</feature>
<dbReference type="PANTHER" id="PTHR24343:SF558">
    <property type="entry name" value="PROTEIN KINASE DOMAIN-CONTAINING PROTEIN"/>
    <property type="match status" value="1"/>
</dbReference>
<keyword evidence="5" id="KW-0418">Kinase</keyword>
<evidence type="ECO:0000256" key="1">
    <source>
        <dbReference type="ARBA" id="ARBA00012513"/>
    </source>
</evidence>
<sequence length="532" mass="58376">MNIPPTPGGLSRETSAGVIKHSQLATSSISAAELSSHAPTFPPQAHVTRRNTSAGSQNHVHAPQPQRTPSSKPIMLGHGGEKKSFLHKMLHMGEDKKERAARERLEHSESHHGNGMRVELPDRKPNGFGTPGARDSPPGSPGPISPGYSDGDHGSQPGSKPPSRHPSVKRQNSWKNHDDPHAQGPTDKNSHLANATPSRPGSERSPSRGPSVRAPSVKEGDNGGTKFKLSDLLGSGPKLARKASAAGSAKGSEKGSTKGSEKGDNVSTASLFKKYGVCEKAAIGRGATAVVKLAHKWDRSEEKLYAVKEFRKRRKNESEKEYVKKLTSEFCISSTLHHTNVVECCFKQILKGVEYLHSMGVAHRDIKPENLLLDGRGHIKITDFGVSDVFRMCWEKKTHLSKGLCGSEPYIAPEQFEQKEYDARAVDIWACAIVFYCMQFQEIPWRIAKNPSDSSYAQYVNQYAQSSAPQPLHNLMPKECHSILKKMLNPDPKMRPSVEDVLKDEWVVQIEQCKDGKSKNGHTHEGAPYVLS</sequence>
<feature type="compositionally biased region" description="Basic and acidic residues" evidence="10">
    <location>
        <begin position="251"/>
        <end position="264"/>
    </location>
</feature>
<keyword evidence="4 9" id="KW-0547">Nucleotide-binding</keyword>
<reference evidence="12" key="1">
    <citation type="submission" date="2020-04" db="EMBL/GenBank/DDBJ databases">
        <title>Analysis of mating type loci in Filobasidium floriforme.</title>
        <authorList>
            <person name="Nowrousian M."/>
        </authorList>
    </citation>
    <scope>NUCLEOTIDE SEQUENCE</scope>
    <source>
        <strain evidence="12">CBS 6242</strain>
    </source>
</reference>
<dbReference type="GO" id="GO:0004674">
    <property type="term" value="F:protein serine/threonine kinase activity"/>
    <property type="evidence" value="ECO:0007669"/>
    <property type="project" value="UniProtKB-KW"/>
</dbReference>
<evidence type="ECO:0000256" key="8">
    <source>
        <dbReference type="ARBA" id="ARBA00048679"/>
    </source>
</evidence>
<gene>
    <name evidence="12" type="ORF">FFLO_03188</name>
</gene>
<evidence type="ECO:0000256" key="9">
    <source>
        <dbReference type="PROSITE-ProRule" id="PRU10141"/>
    </source>
</evidence>
<evidence type="ECO:0000259" key="11">
    <source>
        <dbReference type="PROSITE" id="PS50011"/>
    </source>
</evidence>
<dbReference type="Pfam" id="PF00069">
    <property type="entry name" value="Pkinase"/>
    <property type="match status" value="1"/>
</dbReference>
<dbReference type="PANTHER" id="PTHR24343">
    <property type="entry name" value="SERINE/THREONINE KINASE"/>
    <property type="match status" value="1"/>
</dbReference>
<keyword evidence="2" id="KW-0723">Serine/threonine-protein kinase</keyword>
<comment type="caution">
    <text evidence="12">The sequence shown here is derived from an EMBL/GenBank/DDBJ whole genome shotgun (WGS) entry which is preliminary data.</text>
</comment>
<dbReference type="InterPro" id="IPR000719">
    <property type="entry name" value="Prot_kinase_dom"/>
</dbReference>
<keyword evidence="3" id="KW-0808">Transferase</keyword>
<feature type="compositionally biased region" description="Polar residues" evidence="10">
    <location>
        <begin position="50"/>
        <end position="71"/>
    </location>
</feature>
<dbReference type="Gene3D" id="3.30.200.20">
    <property type="entry name" value="Phosphorylase Kinase, domain 1"/>
    <property type="match status" value="1"/>
</dbReference>
<dbReference type="GO" id="GO:0030003">
    <property type="term" value="P:intracellular monoatomic cation homeostasis"/>
    <property type="evidence" value="ECO:0007669"/>
    <property type="project" value="TreeGrafter"/>
</dbReference>
<dbReference type="PROSITE" id="PS00108">
    <property type="entry name" value="PROTEIN_KINASE_ST"/>
    <property type="match status" value="1"/>
</dbReference>
<dbReference type="Gene3D" id="1.10.510.10">
    <property type="entry name" value="Transferase(Phosphotransferase) domain 1"/>
    <property type="match status" value="1"/>
</dbReference>
<dbReference type="GO" id="GO:0005829">
    <property type="term" value="C:cytosol"/>
    <property type="evidence" value="ECO:0007669"/>
    <property type="project" value="TreeGrafter"/>
</dbReference>
<evidence type="ECO:0000256" key="5">
    <source>
        <dbReference type="ARBA" id="ARBA00022777"/>
    </source>
</evidence>
<dbReference type="CDD" id="cd13994">
    <property type="entry name" value="STKc_HAL4_like"/>
    <property type="match status" value="1"/>
</dbReference>
<proteinExistence type="predicted"/>
<dbReference type="PROSITE" id="PS50011">
    <property type="entry name" value="PROTEIN_KINASE_DOM"/>
    <property type="match status" value="1"/>
</dbReference>
<evidence type="ECO:0000313" key="12">
    <source>
        <dbReference type="EMBL" id="KAG7548896.1"/>
    </source>
</evidence>
<dbReference type="GO" id="GO:0005524">
    <property type="term" value="F:ATP binding"/>
    <property type="evidence" value="ECO:0007669"/>
    <property type="project" value="UniProtKB-UniRule"/>
</dbReference>
<dbReference type="SUPFAM" id="SSF56112">
    <property type="entry name" value="Protein kinase-like (PK-like)"/>
    <property type="match status" value="1"/>
</dbReference>
<dbReference type="InterPro" id="IPR008271">
    <property type="entry name" value="Ser/Thr_kinase_AS"/>
</dbReference>
<evidence type="ECO:0000313" key="13">
    <source>
        <dbReference type="Proteomes" id="UP000812966"/>
    </source>
</evidence>
<organism evidence="12 13">
    <name type="scientific">Filobasidium floriforme</name>
    <dbReference type="NCBI Taxonomy" id="5210"/>
    <lineage>
        <taxon>Eukaryota</taxon>
        <taxon>Fungi</taxon>
        <taxon>Dikarya</taxon>
        <taxon>Basidiomycota</taxon>
        <taxon>Agaricomycotina</taxon>
        <taxon>Tremellomycetes</taxon>
        <taxon>Filobasidiales</taxon>
        <taxon>Filobasidiaceae</taxon>
        <taxon>Filobasidium</taxon>
    </lineage>
</organism>
<dbReference type="AlphaFoldDB" id="A0A8K0JLS1"/>
<accession>A0A8K0JLS1</accession>
<dbReference type="OrthoDB" id="6513151at2759"/>
<feature type="domain" description="Protein kinase" evidence="11">
    <location>
        <begin position="227"/>
        <end position="507"/>
    </location>
</feature>
<evidence type="ECO:0000256" key="4">
    <source>
        <dbReference type="ARBA" id="ARBA00022741"/>
    </source>
</evidence>
<dbReference type="PROSITE" id="PS00107">
    <property type="entry name" value="PROTEIN_KINASE_ATP"/>
    <property type="match status" value="1"/>
</dbReference>
<keyword evidence="13" id="KW-1185">Reference proteome</keyword>
<dbReference type="EC" id="2.7.11.1" evidence="1"/>
<evidence type="ECO:0000256" key="10">
    <source>
        <dbReference type="SAM" id="MobiDB-lite"/>
    </source>
</evidence>
<dbReference type="InterPro" id="IPR011009">
    <property type="entry name" value="Kinase-like_dom_sf"/>
</dbReference>
<evidence type="ECO:0000256" key="2">
    <source>
        <dbReference type="ARBA" id="ARBA00022527"/>
    </source>
</evidence>